<dbReference type="PANTHER" id="PTHR21272:SF3">
    <property type="entry name" value="CATABOLIC 3-DEHYDROQUINASE"/>
    <property type="match status" value="1"/>
</dbReference>
<comment type="similarity">
    <text evidence="4 8">Belongs to the type-II 3-dehydroquinase family.</text>
</comment>
<dbReference type="InterPro" id="IPR036441">
    <property type="entry name" value="DHquinase_II_sf"/>
</dbReference>
<comment type="catalytic activity">
    <reaction evidence="1 8">
        <text>3-dehydroquinate = 3-dehydroshikimate + H2O</text>
        <dbReference type="Rhea" id="RHEA:21096"/>
        <dbReference type="ChEBI" id="CHEBI:15377"/>
        <dbReference type="ChEBI" id="CHEBI:16630"/>
        <dbReference type="ChEBI" id="CHEBI:32364"/>
        <dbReference type="EC" id="4.2.1.10"/>
    </reaction>
</comment>
<gene>
    <name evidence="8 12" type="primary">aroQ</name>
    <name evidence="12" type="ORF">GT347_00545</name>
</gene>
<evidence type="ECO:0000256" key="11">
    <source>
        <dbReference type="PIRSR" id="PIRSR001399-3"/>
    </source>
</evidence>
<comment type="pathway">
    <text evidence="3 8">Metabolic intermediate biosynthesis; chorismate biosynthesis; chorismate from D-erythrose 4-phosphate and phosphoenolpyruvate: step 3/7.</text>
</comment>
<dbReference type="CDD" id="cd00466">
    <property type="entry name" value="DHQase_II"/>
    <property type="match status" value="1"/>
</dbReference>
<dbReference type="AlphaFoldDB" id="A0A857IYT7"/>
<evidence type="ECO:0000256" key="6">
    <source>
        <dbReference type="ARBA" id="ARBA00012060"/>
    </source>
</evidence>
<evidence type="ECO:0000313" key="12">
    <source>
        <dbReference type="EMBL" id="QHI96616.1"/>
    </source>
</evidence>
<evidence type="ECO:0000256" key="3">
    <source>
        <dbReference type="ARBA" id="ARBA00004902"/>
    </source>
</evidence>
<name>A0A857IYT7_9BURK</name>
<dbReference type="Pfam" id="PF01220">
    <property type="entry name" value="DHquinase_II"/>
    <property type="match status" value="1"/>
</dbReference>
<organism evidence="12 13">
    <name type="scientific">Xylophilus rhododendri</name>
    <dbReference type="NCBI Taxonomy" id="2697032"/>
    <lineage>
        <taxon>Bacteria</taxon>
        <taxon>Pseudomonadati</taxon>
        <taxon>Pseudomonadota</taxon>
        <taxon>Betaproteobacteria</taxon>
        <taxon>Burkholderiales</taxon>
        <taxon>Xylophilus</taxon>
    </lineage>
</organism>
<evidence type="ECO:0000256" key="8">
    <source>
        <dbReference type="HAMAP-Rule" id="MF_00169"/>
    </source>
</evidence>
<proteinExistence type="inferred from homology"/>
<dbReference type="SUPFAM" id="SSF52304">
    <property type="entry name" value="Type II 3-dehydroquinate dehydratase"/>
    <property type="match status" value="1"/>
</dbReference>
<keyword evidence="8" id="KW-0057">Aromatic amino acid biosynthesis</keyword>
<keyword evidence="7 8" id="KW-0456">Lyase</keyword>
<dbReference type="Gene3D" id="3.40.50.9100">
    <property type="entry name" value="Dehydroquinase, class II"/>
    <property type="match status" value="1"/>
</dbReference>
<dbReference type="GO" id="GO:0009423">
    <property type="term" value="P:chorismate biosynthetic process"/>
    <property type="evidence" value="ECO:0007669"/>
    <property type="project" value="UniProtKB-UniRule"/>
</dbReference>
<dbReference type="RefSeq" id="WP_160550134.1">
    <property type="nucleotide sequence ID" value="NZ_CP047650.1"/>
</dbReference>
<protein>
    <recommendedName>
        <fullName evidence="6 8">3-dehydroquinate dehydratase</fullName>
        <shortName evidence="8">3-dehydroquinase</shortName>
        <ecNumber evidence="6 8">4.2.1.10</ecNumber>
    </recommendedName>
    <alternativeName>
        <fullName evidence="8">Type II DHQase</fullName>
    </alternativeName>
</protein>
<dbReference type="GO" id="GO:0019631">
    <property type="term" value="P:quinate catabolic process"/>
    <property type="evidence" value="ECO:0007669"/>
    <property type="project" value="TreeGrafter"/>
</dbReference>
<dbReference type="UniPathway" id="UPA00053">
    <property type="reaction ID" value="UER00086"/>
</dbReference>
<evidence type="ECO:0000256" key="2">
    <source>
        <dbReference type="ARBA" id="ARBA00003924"/>
    </source>
</evidence>
<evidence type="ECO:0000256" key="4">
    <source>
        <dbReference type="ARBA" id="ARBA00011037"/>
    </source>
</evidence>
<dbReference type="PANTHER" id="PTHR21272">
    <property type="entry name" value="CATABOLIC 3-DEHYDROQUINASE"/>
    <property type="match status" value="1"/>
</dbReference>
<dbReference type="NCBIfam" id="TIGR01088">
    <property type="entry name" value="aroQ"/>
    <property type="match status" value="1"/>
</dbReference>
<feature type="binding site" evidence="8 10">
    <location>
        <position position="117"/>
    </location>
    <ligand>
        <name>substrate</name>
    </ligand>
</feature>
<dbReference type="HAMAP" id="MF_00169">
    <property type="entry name" value="AroQ"/>
    <property type="match status" value="1"/>
</dbReference>
<dbReference type="NCBIfam" id="NF003805">
    <property type="entry name" value="PRK05395.1-2"/>
    <property type="match status" value="1"/>
</dbReference>
<dbReference type="Proteomes" id="UP000464787">
    <property type="component" value="Chromosome"/>
</dbReference>
<comment type="function">
    <text evidence="2 8">Catalyzes a trans-dehydration via an enolate intermediate.</text>
</comment>
<dbReference type="GO" id="GO:0009073">
    <property type="term" value="P:aromatic amino acid family biosynthetic process"/>
    <property type="evidence" value="ECO:0007669"/>
    <property type="project" value="UniProtKB-KW"/>
</dbReference>
<dbReference type="PIRSF" id="PIRSF001399">
    <property type="entry name" value="DHquinase_II"/>
    <property type="match status" value="1"/>
</dbReference>
<evidence type="ECO:0000313" key="13">
    <source>
        <dbReference type="Proteomes" id="UP000464787"/>
    </source>
</evidence>
<dbReference type="InterPro" id="IPR018509">
    <property type="entry name" value="DHquinase_II_CS"/>
</dbReference>
<feature type="active site" description="Proton donor" evidence="8 9">
    <location>
        <position position="106"/>
    </location>
</feature>
<comment type="subunit">
    <text evidence="5 8">Homododecamer.</text>
</comment>
<evidence type="ECO:0000256" key="1">
    <source>
        <dbReference type="ARBA" id="ARBA00001864"/>
    </source>
</evidence>
<keyword evidence="13" id="KW-1185">Reference proteome</keyword>
<evidence type="ECO:0000256" key="10">
    <source>
        <dbReference type="PIRSR" id="PIRSR001399-2"/>
    </source>
</evidence>
<dbReference type="EMBL" id="CP047650">
    <property type="protein sequence ID" value="QHI96616.1"/>
    <property type="molecule type" value="Genomic_DNA"/>
</dbReference>
<feature type="binding site" evidence="8 10">
    <location>
        <position position="86"/>
    </location>
    <ligand>
        <name>substrate</name>
    </ligand>
</feature>
<sequence length="158" mass="16595">MTQTVLVLNGPNLNLLGTREPGIYGAQTLDGVRQLCEAACRQHGLALDFRQSNHEGQLVDWLQEAGAGEAGGKFAGTVLNAAAYTHTSVALRDAIKGAGVSVVELHISNVHAREEFRHHSYLSAVARGVMFGFGTAGYALAIAAVAGWATGEQKPARA</sequence>
<dbReference type="GO" id="GO:0008652">
    <property type="term" value="P:amino acid biosynthetic process"/>
    <property type="evidence" value="ECO:0007669"/>
    <property type="project" value="UniProtKB-KW"/>
</dbReference>
<dbReference type="NCBIfam" id="NF003806">
    <property type="entry name" value="PRK05395.1-3"/>
    <property type="match status" value="1"/>
</dbReference>
<evidence type="ECO:0000256" key="9">
    <source>
        <dbReference type="PIRSR" id="PIRSR001399-1"/>
    </source>
</evidence>
<feature type="binding site" evidence="8 10">
    <location>
        <position position="80"/>
    </location>
    <ligand>
        <name>substrate</name>
    </ligand>
</feature>
<dbReference type="EC" id="4.2.1.10" evidence="6 8"/>
<dbReference type="KEGG" id="xyk:GT347_00545"/>
<evidence type="ECO:0000256" key="7">
    <source>
        <dbReference type="ARBA" id="ARBA00023239"/>
    </source>
</evidence>
<dbReference type="GO" id="GO:0003855">
    <property type="term" value="F:3-dehydroquinate dehydratase activity"/>
    <property type="evidence" value="ECO:0007669"/>
    <property type="project" value="UniProtKB-UniRule"/>
</dbReference>
<dbReference type="PROSITE" id="PS01029">
    <property type="entry name" value="DEHYDROQUINASE_II"/>
    <property type="match status" value="1"/>
</dbReference>
<accession>A0A857IYT7</accession>
<feature type="binding site" evidence="8 10">
    <location>
        <position position="93"/>
    </location>
    <ligand>
        <name>substrate</name>
    </ligand>
</feature>
<dbReference type="InterPro" id="IPR001874">
    <property type="entry name" value="DHquinase_II"/>
</dbReference>
<feature type="active site" description="Proton acceptor" evidence="8 9">
    <location>
        <position position="24"/>
    </location>
</feature>
<feature type="site" description="Transition state stabilizer" evidence="8 11">
    <location>
        <position position="19"/>
    </location>
</feature>
<feature type="binding site" evidence="8 10">
    <location>
        <begin position="107"/>
        <end position="108"/>
    </location>
    <ligand>
        <name>substrate</name>
    </ligand>
</feature>
<evidence type="ECO:0000256" key="5">
    <source>
        <dbReference type="ARBA" id="ARBA00011193"/>
    </source>
</evidence>
<dbReference type="NCBIfam" id="NF003807">
    <property type="entry name" value="PRK05395.1-4"/>
    <property type="match status" value="1"/>
</dbReference>
<keyword evidence="8" id="KW-0028">Amino-acid biosynthesis</keyword>
<reference evidence="12 13" key="1">
    <citation type="submission" date="2020-01" db="EMBL/GenBank/DDBJ databases">
        <title>Genome sequencing of strain KACC 21265.</title>
        <authorList>
            <person name="Heo J."/>
            <person name="Kim S.-J."/>
            <person name="Kim J.-S."/>
            <person name="Hong S.-B."/>
            <person name="Kwon S.-W."/>
        </authorList>
    </citation>
    <scope>NUCLEOTIDE SEQUENCE [LARGE SCALE GENOMIC DNA]</scope>
    <source>
        <strain evidence="12 13">KACC 21265</strain>
    </source>
</reference>